<reference evidence="3 4" key="1">
    <citation type="journal article" date="2009" name="Stand. Genomic Sci.">
        <title>Complete genome sequence of Pirellula staleyi type strain (ATCC 27377).</title>
        <authorList>
            <person name="Clum A."/>
            <person name="Tindall B.J."/>
            <person name="Sikorski J."/>
            <person name="Ivanova N."/>
            <person name="Mavrommatis K."/>
            <person name="Lucas S."/>
            <person name="Glavina del Rio T."/>
            <person name="Nolan M."/>
            <person name="Chen F."/>
            <person name="Tice H."/>
            <person name="Pitluck S."/>
            <person name="Cheng J.F."/>
            <person name="Chertkov O."/>
            <person name="Brettin T."/>
            <person name="Han C."/>
            <person name="Detter J.C."/>
            <person name="Kuske C."/>
            <person name="Bruce D."/>
            <person name="Goodwin L."/>
            <person name="Ovchinikova G."/>
            <person name="Pati A."/>
            <person name="Mikhailova N."/>
            <person name="Chen A."/>
            <person name="Palaniappan K."/>
            <person name="Land M."/>
            <person name="Hauser L."/>
            <person name="Chang Y.J."/>
            <person name="Jeffries C.D."/>
            <person name="Chain P."/>
            <person name="Rohde M."/>
            <person name="Goker M."/>
            <person name="Bristow J."/>
            <person name="Eisen J.A."/>
            <person name="Markowitz V."/>
            <person name="Hugenholtz P."/>
            <person name="Kyrpides N.C."/>
            <person name="Klenk H.P."/>
            <person name="Lapidus A."/>
        </authorList>
    </citation>
    <scope>NUCLEOTIDE SEQUENCE [LARGE SCALE GENOMIC DNA]</scope>
    <source>
        <strain evidence="4">ATCC 27377 / DSM 6068 / ICPB 4128</strain>
    </source>
</reference>
<dbReference type="KEGG" id="psl:Psta_4158"/>
<dbReference type="HOGENOM" id="CLU_113730_2_0_0"/>
<gene>
    <name evidence="3" type="ordered locus">Psta_4158</name>
</gene>
<dbReference type="AlphaFoldDB" id="D2R3V8"/>
<evidence type="ECO:0008006" key="5">
    <source>
        <dbReference type="Google" id="ProtNLM"/>
    </source>
</evidence>
<keyword evidence="2" id="KW-0732">Signal</keyword>
<dbReference type="EMBL" id="CP001848">
    <property type="protein sequence ID" value="ADB18807.1"/>
    <property type="molecule type" value="Genomic_DNA"/>
</dbReference>
<feature type="region of interest" description="Disordered" evidence="1">
    <location>
        <begin position="56"/>
        <end position="82"/>
    </location>
</feature>
<sequence length="155" mass="15708" precursor="true">MLRTHLASVRNLALGLLVCTTFAIAGCGNSSGTQYSGSVTFQGQPIPSGKIYFQPDSTQGNSGQTGYANIKDGKYDTSSDGGMGAPSGPMIVAVEGFAPASAAGAGEGGDEVSNVRMFPRFEKAVDLTSANGKFDIDVPVVAPTATGQPGVMVNP</sequence>
<evidence type="ECO:0000313" key="3">
    <source>
        <dbReference type="EMBL" id="ADB18807.1"/>
    </source>
</evidence>
<evidence type="ECO:0000313" key="4">
    <source>
        <dbReference type="Proteomes" id="UP000001887"/>
    </source>
</evidence>
<evidence type="ECO:0000256" key="2">
    <source>
        <dbReference type="SAM" id="SignalP"/>
    </source>
</evidence>
<organism evidence="3 4">
    <name type="scientific">Pirellula staleyi (strain ATCC 27377 / DSM 6068 / ICPB 4128)</name>
    <name type="common">Pirella staleyi</name>
    <dbReference type="NCBI Taxonomy" id="530564"/>
    <lineage>
        <taxon>Bacteria</taxon>
        <taxon>Pseudomonadati</taxon>
        <taxon>Planctomycetota</taxon>
        <taxon>Planctomycetia</taxon>
        <taxon>Pirellulales</taxon>
        <taxon>Pirellulaceae</taxon>
        <taxon>Pirellula</taxon>
    </lineage>
</organism>
<dbReference type="PROSITE" id="PS51257">
    <property type="entry name" value="PROKAR_LIPOPROTEIN"/>
    <property type="match status" value="1"/>
</dbReference>
<feature type="chain" id="PRO_5003034577" description="Lipoprotein" evidence="2">
    <location>
        <begin position="26"/>
        <end position="155"/>
    </location>
</feature>
<feature type="compositionally biased region" description="Polar residues" evidence="1">
    <location>
        <begin position="56"/>
        <end position="67"/>
    </location>
</feature>
<protein>
    <recommendedName>
        <fullName evidence="5">Lipoprotein</fullName>
    </recommendedName>
</protein>
<name>D2R3V8_PIRSD</name>
<dbReference type="Proteomes" id="UP000001887">
    <property type="component" value="Chromosome"/>
</dbReference>
<dbReference type="OrthoDB" id="289094at2"/>
<keyword evidence="4" id="KW-1185">Reference proteome</keyword>
<feature type="signal peptide" evidence="2">
    <location>
        <begin position="1"/>
        <end position="25"/>
    </location>
</feature>
<accession>D2R3V8</accession>
<dbReference type="eggNOG" id="ENOG50347UH">
    <property type="taxonomic scope" value="Bacteria"/>
</dbReference>
<proteinExistence type="predicted"/>
<evidence type="ECO:0000256" key="1">
    <source>
        <dbReference type="SAM" id="MobiDB-lite"/>
    </source>
</evidence>